<gene>
    <name evidence="11" type="ORF">FSB78_16975</name>
</gene>
<feature type="transmembrane region" description="Helical" evidence="9">
    <location>
        <begin position="12"/>
        <end position="31"/>
    </location>
</feature>
<dbReference type="PROSITE" id="PS01307">
    <property type="entry name" value="MOTA"/>
    <property type="match status" value="1"/>
</dbReference>
<evidence type="ECO:0000256" key="1">
    <source>
        <dbReference type="ARBA" id="ARBA00004651"/>
    </source>
</evidence>
<keyword evidence="4" id="KW-1003">Cell membrane</keyword>
<evidence type="ECO:0000256" key="2">
    <source>
        <dbReference type="ARBA" id="ARBA00008038"/>
    </source>
</evidence>
<evidence type="ECO:0000259" key="10">
    <source>
        <dbReference type="Pfam" id="PF01618"/>
    </source>
</evidence>
<keyword evidence="6" id="KW-0283">Flagellar rotation</keyword>
<feature type="domain" description="MotA/TolQ/ExbB proton channel" evidence="10">
    <location>
        <begin position="84"/>
        <end position="193"/>
    </location>
</feature>
<keyword evidence="3" id="KW-0813">Transport</keyword>
<dbReference type="GO" id="GO:0071978">
    <property type="term" value="P:bacterial-type flagellum-dependent swarming motility"/>
    <property type="evidence" value="ECO:0007669"/>
    <property type="project" value="InterPro"/>
</dbReference>
<dbReference type="GO" id="GO:0005886">
    <property type="term" value="C:plasma membrane"/>
    <property type="evidence" value="ECO:0007669"/>
    <property type="project" value="UniProtKB-SubCell"/>
</dbReference>
<keyword evidence="5 9" id="KW-0812">Transmembrane</keyword>
<reference evidence="11 12" key="1">
    <citation type="journal article" date="2013" name="Antonie Van Leeuwenhoek">
        <title>Sphingomonas ginsenosidivorax sp. nov., with the ability to transform ginsenosides.</title>
        <authorList>
            <person name="Jin X.F."/>
            <person name="Kim J.K."/>
            <person name="Liu Q.M."/>
            <person name="Kang M.S."/>
            <person name="He D."/>
            <person name="Jin F.X."/>
            <person name="Kim S.C."/>
            <person name="Im W.T."/>
        </authorList>
    </citation>
    <scope>NUCLEOTIDE SEQUENCE [LARGE SCALE GENOMIC DNA]</scope>
    <source>
        <strain evidence="11 12">KHI67</strain>
    </source>
</reference>
<accession>A0A5C6UI30</accession>
<protein>
    <submittedName>
        <fullName evidence="11">Biopolymer transporter ExbB</fullName>
    </submittedName>
</protein>
<keyword evidence="8 9" id="KW-0472">Membrane</keyword>
<dbReference type="InterPro" id="IPR002898">
    <property type="entry name" value="MotA_ExbB_proton_chnl"/>
</dbReference>
<evidence type="ECO:0000256" key="3">
    <source>
        <dbReference type="ARBA" id="ARBA00022448"/>
    </source>
</evidence>
<dbReference type="RefSeq" id="WP_147083727.1">
    <property type="nucleotide sequence ID" value="NZ_VOQR01000001.1"/>
</dbReference>
<proteinExistence type="inferred from homology"/>
<dbReference type="PANTHER" id="PTHR30433">
    <property type="entry name" value="CHEMOTAXIS PROTEIN MOTA"/>
    <property type="match status" value="1"/>
</dbReference>
<evidence type="ECO:0000256" key="4">
    <source>
        <dbReference type="ARBA" id="ARBA00022475"/>
    </source>
</evidence>
<evidence type="ECO:0000256" key="5">
    <source>
        <dbReference type="ARBA" id="ARBA00022692"/>
    </source>
</evidence>
<dbReference type="AlphaFoldDB" id="A0A5C6UI30"/>
<feature type="transmembrane region" description="Helical" evidence="9">
    <location>
        <begin position="119"/>
        <end position="144"/>
    </location>
</feature>
<dbReference type="InterPro" id="IPR000540">
    <property type="entry name" value="Flag_MotA_CS"/>
</dbReference>
<dbReference type="Proteomes" id="UP000321250">
    <property type="component" value="Unassembled WGS sequence"/>
</dbReference>
<comment type="similarity">
    <text evidence="2">Belongs to the MotA family.</text>
</comment>
<keyword evidence="12" id="KW-1185">Reference proteome</keyword>
<comment type="caution">
    <text evidence="11">The sequence shown here is derived from an EMBL/GenBank/DDBJ whole genome shotgun (WGS) entry which is preliminary data.</text>
</comment>
<evidence type="ECO:0000313" key="12">
    <source>
        <dbReference type="Proteomes" id="UP000321250"/>
    </source>
</evidence>
<keyword evidence="7 9" id="KW-1133">Transmembrane helix</keyword>
<feature type="transmembrane region" description="Helical" evidence="9">
    <location>
        <begin position="156"/>
        <end position="179"/>
    </location>
</feature>
<comment type="subcellular location">
    <subcellularLocation>
        <location evidence="1">Cell membrane</location>
        <topology evidence="1">Multi-pass membrane protein</topology>
    </subcellularLocation>
</comment>
<dbReference type="EMBL" id="VOQR01000001">
    <property type="protein sequence ID" value="TXC72453.1"/>
    <property type="molecule type" value="Genomic_DNA"/>
</dbReference>
<dbReference type="InterPro" id="IPR047055">
    <property type="entry name" value="MotA-like"/>
</dbReference>
<evidence type="ECO:0000256" key="8">
    <source>
        <dbReference type="ARBA" id="ARBA00023136"/>
    </source>
</evidence>
<sequence length="225" mass="23204">MSTDSLALVGELLDPAALAIVCGGTVLAVALRTPLGELTRAVGALRTLGRTRFDAEPLLQQITALDRIAKRHGALALDRSVIADPDVKAAIAAIVDGAGGDAVRTLVDHRRQARVERHLAVADIWCGAAEVAPAMGMVGTLIGLARMFATMSDPSAIGGAMAIALLATLYGALIANLIASPIATRLRAAARAEAFERARIVAPLAALAEREVPRAPSVQPFANVA</sequence>
<dbReference type="PANTHER" id="PTHR30433:SF2">
    <property type="entry name" value="MOTILITY PROTEIN A"/>
    <property type="match status" value="1"/>
</dbReference>
<evidence type="ECO:0000313" key="11">
    <source>
        <dbReference type="EMBL" id="TXC72453.1"/>
    </source>
</evidence>
<name>A0A5C6UI30_9SPHN</name>
<organism evidence="11 12">
    <name type="scientific">Sphingomonas ginsenosidivorax</name>
    <dbReference type="NCBI Taxonomy" id="862135"/>
    <lineage>
        <taxon>Bacteria</taxon>
        <taxon>Pseudomonadati</taxon>
        <taxon>Pseudomonadota</taxon>
        <taxon>Alphaproteobacteria</taxon>
        <taxon>Sphingomonadales</taxon>
        <taxon>Sphingomonadaceae</taxon>
        <taxon>Sphingomonas</taxon>
    </lineage>
</organism>
<dbReference type="OrthoDB" id="9806929at2"/>
<evidence type="ECO:0000256" key="6">
    <source>
        <dbReference type="ARBA" id="ARBA00022779"/>
    </source>
</evidence>
<dbReference type="GO" id="GO:0006935">
    <property type="term" value="P:chemotaxis"/>
    <property type="evidence" value="ECO:0007669"/>
    <property type="project" value="InterPro"/>
</dbReference>
<dbReference type="Pfam" id="PF01618">
    <property type="entry name" value="MotA_ExbB"/>
    <property type="match status" value="1"/>
</dbReference>
<evidence type="ECO:0000256" key="7">
    <source>
        <dbReference type="ARBA" id="ARBA00022989"/>
    </source>
</evidence>
<evidence type="ECO:0000256" key="9">
    <source>
        <dbReference type="SAM" id="Phobius"/>
    </source>
</evidence>